<dbReference type="EMBL" id="PFPB01000030">
    <property type="protein sequence ID" value="PIZ89016.1"/>
    <property type="molecule type" value="Genomic_DNA"/>
</dbReference>
<organism evidence="7 8">
    <name type="scientific">Candidatus Nealsonbacteria bacterium CG_4_10_14_0_2_um_filter_38_17</name>
    <dbReference type="NCBI Taxonomy" id="1974680"/>
    <lineage>
        <taxon>Bacteria</taxon>
        <taxon>Candidatus Nealsoniibacteriota</taxon>
    </lineage>
</organism>
<evidence type="ECO:0000256" key="2">
    <source>
        <dbReference type="ARBA" id="ARBA00022827"/>
    </source>
</evidence>
<dbReference type="GO" id="GO:0016668">
    <property type="term" value="F:oxidoreductase activity, acting on a sulfur group of donors, NAD(P) as acceptor"/>
    <property type="evidence" value="ECO:0007669"/>
    <property type="project" value="UniProtKB-ARBA"/>
</dbReference>
<dbReference type="Pfam" id="PF07992">
    <property type="entry name" value="Pyr_redox_2"/>
    <property type="match status" value="1"/>
</dbReference>
<name>A0A2M7UYF4_9BACT</name>
<dbReference type="InterPro" id="IPR023753">
    <property type="entry name" value="FAD/NAD-binding_dom"/>
</dbReference>
<sequence>MLYDLIIIGGGPAGITAGIYSARKKLNTLVIAKDFIGQIGKAWGVENYPGFEEISGFDLIQKFKNHLKKFEIEISEGEEAREIKKNGNVFEIITKQNKEYSAKAVIIASGRDPRPLEAKGEKEFLGKGISYCVTCDGPIFAGKTVAVIGGGNAGFETAFELLLHCPKIYILEAGPKPKADEINLEKAEKSGKIEIITNASVVEIKGRALVDSIIWQNKITQELNTLKVEGIFIEIGSLPATSFVKDLVDFDEHKQIKVNPETGETKTSGIFAAGDVTDIKYKQVIIACGEGAKAALSAYEYLQEE</sequence>
<dbReference type="InterPro" id="IPR008255">
    <property type="entry name" value="Pyr_nucl-diS_OxRdtase_2_AS"/>
</dbReference>
<reference evidence="8" key="1">
    <citation type="submission" date="2017-09" db="EMBL/GenBank/DDBJ databases">
        <title>Depth-based differentiation of microbial function through sediment-hosted aquifers and enrichment of novel symbionts in the deep terrestrial subsurface.</title>
        <authorList>
            <person name="Probst A.J."/>
            <person name="Ladd B."/>
            <person name="Jarett J.K."/>
            <person name="Geller-Mcgrath D.E."/>
            <person name="Sieber C.M.K."/>
            <person name="Emerson J.B."/>
            <person name="Anantharaman K."/>
            <person name="Thomas B.C."/>
            <person name="Malmstrom R."/>
            <person name="Stieglmeier M."/>
            <person name="Klingl A."/>
            <person name="Woyke T."/>
            <person name="Ryan C.M."/>
            <person name="Banfield J.F."/>
        </authorList>
    </citation>
    <scope>NUCLEOTIDE SEQUENCE [LARGE SCALE GENOMIC DNA]</scope>
</reference>
<evidence type="ECO:0000256" key="3">
    <source>
        <dbReference type="ARBA" id="ARBA00023002"/>
    </source>
</evidence>
<evidence type="ECO:0000256" key="1">
    <source>
        <dbReference type="ARBA" id="ARBA00022630"/>
    </source>
</evidence>
<dbReference type="Gene3D" id="3.50.50.60">
    <property type="entry name" value="FAD/NAD(P)-binding domain"/>
    <property type="match status" value="2"/>
</dbReference>
<keyword evidence="5" id="KW-0676">Redox-active center</keyword>
<dbReference type="Proteomes" id="UP000230760">
    <property type="component" value="Unassembled WGS sequence"/>
</dbReference>
<evidence type="ECO:0000313" key="8">
    <source>
        <dbReference type="Proteomes" id="UP000230760"/>
    </source>
</evidence>
<keyword evidence="3" id="KW-0560">Oxidoreductase</keyword>
<gene>
    <name evidence="7" type="ORF">COX90_01445</name>
</gene>
<evidence type="ECO:0000313" key="7">
    <source>
        <dbReference type="EMBL" id="PIZ89016.1"/>
    </source>
</evidence>
<dbReference type="PRINTS" id="PR00368">
    <property type="entry name" value="FADPNR"/>
</dbReference>
<dbReference type="PROSITE" id="PS00573">
    <property type="entry name" value="PYRIDINE_REDOX_2"/>
    <property type="match status" value="1"/>
</dbReference>
<comment type="caution">
    <text evidence="7">The sequence shown here is derived from an EMBL/GenBank/DDBJ whole genome shotgun (WGS) entry which is preliminary data.</text>
</comment>
<protein>
    <recommendedName>
        <fullName evidence="6">FAD/NAD(P)-binding domain-containing protein</fullName>
    </recommendedName>
</protein>
<keyword evidence="2" id="KW-0274">FAD</keyword>
<feature type="domain" description="FAD/NAD(P)-binding" evidence="6">
    <location>
        <begin position="3"/>
        <end position="291"/>
    </location>
</feature>
<dbReference type="InterPro" id="IPR050097">
    <property type="entry name" value="Ferredoxin-NADP_redctase_2"/>
</dbReference>
<evidence type="ECO:0000256" key="5">
    <source>
        <dbReference type="ARBA" id="ARBA00023284"/>
    </source>
</evidence>
<dbReference type="PANTHER" id="PTHR48105">
    <property type="entry name" value="THIOREDOXIN REDUCTASE 1-RELATED-RELATED"/>
    <property type="match status" value="1"/>
</dbReference>
<evidence type="ECO:0000256" key="4">
    <source>
        <dbReference type="ARBA" id="ARBA00023157"/>
    </source>
</evidence>
<dbReference type="SUPFAM" id="SSF51905">
    <property type="entry name" value="FAD/NAD(P)-binding domain"/>
    <property type="match status" value="2"/>
</dbReference>
<keyword evidence="4" id="KW-1015">Disulfide bond</keyword>
<keyword evidence="1" id="KW-0285">Flavoprotein</keyword>
<dbReference type="AlphaFoldDB" id="A0A2M7UYF4"/>
<accession>A0A2M7UYF4</accession>
<dbReference type="PRINTS" id="PR00469">
    <property type="entry name" value="PNDRDTASEII"/>
</dbReference>
<evidence type="ECO:0000259" key="6">
    <source>
        <dbReference type="Pfam" id="PF07992"/>
    </source>
</evidence>
<proteinExistence type="predicted"/>
<dbReference type="InterPro" id="IPR036188">
    <property type="entry name" value="FAD/NAD-bd_sf"/>
</dbReference>